<dbReference type="Pfam" id="PF03747">
    <property type="entry name" value="ADP_ribosyl_GH"/>
    <property type="match status" value="1"/>
</dbReference>
<dbReference type="EMBL" id="JACHVB010000012">
    <property type="protein sequence ID" value="MBC2592937.1"/>
    <property type="molecule type" value="Genomic_DNA"/>
</dbReference>
<sequence>MNCLVNARTPSRLATPEQLEAGLLGMLIGDAVGVPYEFRLPHELPPFDLLDMEPPRGFLRTYADVPTGTWSDDGAQALCLLASLQECGYYHAFDFSRRLVQWHDFGYMAVDGYAFDIGNQTSVALARLKKGISTSHSGLSGVRNNGNGSLMRCLPLALQHLGNDLALVLDAHRQSRLTHRHPRSQVCCALYCLWARREMQRHPDPWGDAVATLRMIYAADPVSARELEEHVRPDDPPKGSGTGYVVDCLNSARLACEEYGYERIIKKAVSLGNDTDTTAAVAGGIAGVRYGREDIPERWINALRGKHILATLGLYL</sequence>
<feature type="binding site" evidence="3">
    <location>
        <position position="276"/>
    </location>
    <ligand>
        <name>Mg(2+)</name>
        <dbReference type="ChEBI" id="CHEBI:18420"/>
        <label>1</label>
    </ligand>
</feature>
<feature type="binding site" evidence="3">
    <location>
        <position position="277"/>
    </location>
    <ligand>
        <name>Mg(2+)</name>
        <dbReference type="ChEBI" id="CHEBI:18420"/>
        <label>1</label>
    </ligand>
</feature>
<proteinExistence type="inferred from homology"/>
<comment type="cofactor">
    <cofactor evidence="3">
        <name>Mg(2+)</name>
        <dbReference type="ChEBI" id="CHEBI:18420"/>
    </cofactor>
    <text evidence="3">Binds 2 magnesium ions per subunit.</text>
</comment>
<evidence type="ECO:0000256" key="3">
    <source>
        <dbReference type="PIRSR" id="PIRSR605502-1"/>
    </source>
</evidence>
<accession>A0A842HBD1</accession>
<feature type="binding site" evidence="3">
    <location>
        <position position="72"/>
    </location>
    <ligand>
        <name>Mg(2+)</name>
        <dbReference type="ChEBI" id="CHEBI:18420"/>
        <label>1</label>
    </ligand>
</feature>
<evidence type="ECO:0000256" key="1">
    <source>
        <dbReference type="ARBA" id="ARBA00010702"/>
    </source>
</evidence>
<dbReference type="InterPro" id="IPR005502">
    <property type="entry name" value="Ribosyl_crysJ1"/>
</dbReference>
<gene>
    <name evidence="4" type="ORF">H5P28_01565</name>
</gene>
<dbReference type="SUPFAM" id="SSF101478">
    <property type="entry name" value="ADP-ribosylglycohydrolase"/>
    <property type="match status" value="1"/>
</dbReference>
<dbReference type="RefSeq" id="WP_185673946.1">
    <property type="nucleotide sequence ID" value="NZ_JACHVB010000012.1"/>
</dbReference>
<keyword evidence="3" id="KW-0479">Metal-binding</keyword>
<dbReference type="Gene3D" id="1.10.4080.10">
    <property type="entry name" value="ADP-ribosylation/Crystallin J1"/>
    <property type="match status" value="1"/>
</dbReference>
<protein>
    <submittedName>
        <fullName evidence="4">ADP-ribosylglycohydrolase family protein</fullName>
    </submittedName>
</protein>
<dbReference type="InterPro" id="IPR036705">
    <property type="entry name" value="Ribosyl_crysJ1_sf"/>
</dbReference>
<feature type="binding site" evidence="3">
    <location>
        <position position="73"/>
    </location>
    <ligand>
        <name>Mg(2+)</name>
        <dbReference type="ChEBI" id="CHEBI:18420"/>
        <label>1</label>
    </ligand>
</feature>
<dbReference type="PANTHER" id="PTHR16222">
    <property type="entry name" value="ADP-RIBOSYLGLYCOHYDROLASE"/>
    <property type="match status" value="1"/>
</dbReference>
<dbReference type="Proteomes" id="UP000546464">
    <property type="component" value="Unassembled WGS sequence"/>
</dbReference>
<dbReference type="PANTHER" id="PTHR16222:SF24">
    <property type="entry name" value="ADP-RIBOSYLHYDROLASE ARH3"/>
    <property type="match status" value="1"/>
</dbReference>
<evidence type="ECO:0000313" key="5">
    <source>
        <dbReference type="Proteomes" id="UP000546464"/>
    </source>
</evidence>
<comment type="similarity">
    <text evidence="1">Belongs to the ADP-ribosylglycohydrolase family.</text>
</comment>
<organism evidence="4 5">
    <name type="scientific">Ruficoccus amylovorans</name>
    <dbReference type="NCBI Taxonomy" id="1804625"/>
    <lineage>
        <taxon>Bacteria</taxon>
        <taxon>Pseudomonadati</taxon>
        <taxon>Verrucomicrobiota</taxon>
        <taxon>Opitutia</taxon>
        <taxon>Puniceicoccales</taxon>
        <taxon>Cerasicoccaceae</taxon>
        <taxon>Ruficoccus</taxon>
    </lineage>
</organism>
<dbReference type="GO" id="GO:0046872">
    <property type="term" value="F:metal ion binding"/>
    <property type="evidence" value="ECO:0007669"/>
    <property type="project" value="UniProtKB-KW"/>
</dbReference>
<dbReference type="InterPro" id="IPR050792">
    <property type="entry name" value="ADP-ribosylglycohydrolase"/>
</dbReference>
<dbReference type="GO" id="GO:0016787">
    <property type="term" value="F:hydrolase activity"/>
    <property type="evidence" value="ECO:0007669"/>
    <property type="project" value="UniProtKB-KW"/>
</dbReference>
<reference evidence="4 5" key="1">
    <citation type="submission" date="2020-07" db="EMBL/GenBank/DDBJ databases">
        <authorList>
            <person name="Feng X."/>
        </authorList>
    </citation>
    <scope>NUCLEOTIDE SEQUENCE [LARGE SCALE GENOMIC DNA]</scope>
    <source>
        <strain evidence="4 5">JCM31066</strain>
    </source>
</reference>
<comment type="caution">
    <text evidence="4">The sequence shown here is derived from an EMBL/GenBank/DDBJ whole genome shotgun (WGS) entry which is preliminary data.</text>
</comment>
<feature type="binding site" evidence="3">
    <location>
        <position position="274"/>
    </location>
    <ligand>
        <name>Mg(2+)</name>
        <dbReference type="ChEBI" id="CHEBI:18420"/>
        <label>1</label>
    </ligand>
</feature>
<name>A0A842HBD1_9BACT</name>
<evidence type="ECO:0000256" key="2">
    <source>
        <dbReference type="ARBA" id="ARBA00022801"/>
    </source>
</evidence>
<keyword evidence="2 4" id="KW-0378">Hydrolase</keyword>
<keyword evidence="3" id="KW-0460">Magnesium</keyword>
<dbReference type="AlphaFoldDB" id="A0A842HBD1"/>
<keyword evidence="5" id="KW-1185">Reference proteome</keyword>
<evidence type="ECO:0000313" key="4">
    <source>
        <dbReference type="EMBL" id="MBC2592937.1"/>
    </source>
</evidence>
<feature type="binding site" evidence="3">
    <location>
        <position position="71"/>
    </location>
    <ligand>
        <name>Mg(2+)</name>
        <dbReference type="ChEBI" id="CHEBI:18420"/>
        <label>1</label>
    </ligand>
</feature>